<feature type="compositionally biased region" description="Polar residues" evidence="1">
    <location>
        <begin position="354"/>
        <end position="363"/>
    </location>
</feature>
<dbReference type="AlphaFoldDB" id="A0A6P8EP47"/>
<dbReference type="Proteomes" id="UP000515152">
    <property type="component" value="Chromosome 20"/>
</dbReference>
<keyword evidence="2" id="KW-1185">Reference proteome</keyword>
<dbReference type="OrthoDB" id="8923291at2759"/>
<proteinExistence type="predicted"/>
<gene>
    <name evidence="3" type="primary">LOC116217992</name>
</gene>
<protein>
    <submittedName>
        <fullName evidence="3">Uncharacterized protein LOC116217992</fullName>
    </submittedName>
</protein>
<feature type="compositionally biased region" description="Polar residues" evidence="1">
    <location>
        <begin position="311"/>
        <end position="323"/>
    </location>
</feature>
<feature type="compositionally biased region" description="Low complexity" evidence="1">
    <location>
        <begin position="430"/>
        <end position="446"/>
    </location>
</feature>
<feature type="compositionally biased region" description="Polar residues" evidence="1">
    <location>
        <begin position="522"/>
        <end position="531"/>
    </location>
</feature>
<evidence type="ECO:0000256" key="1">
    <source>
        <dbReference type="SAM" id="MobiDB-lite"/>
    </source>
</evidence>
<dbReference type="KEGG" id="char:116217992"/>
<evidence type="ECO:0000313" key="3">
    <source>
        <dbReference type="RefSeq" id="XP_031413885.1"/>
    </source>
</evidence>
<feature type="compositionally biased region" description="Low complexity" evidence="1">
    <location>
        <begin position="129"/>
        <end position="157"/>
    </location>
</feature>
<name>A0A6P8EP47_CLUHA</name>
<evidence type="ECO:0000313" key="2">
    <source>
        <dbReference type="Proteomes" id="UP000515152"/>
    </source>
</evidence>
<feature type="compositionally biased region" description="Polar residues" evidence="1">
    <location>
        <begin position="382"/>
        <end position="400"/>
    </location>
</feature>
<feature type="compositionally biased region" description="Basic and acidic residues" evidence="1">
    <location>
        <begin position="545"/>
        <end position="558"/>
    </location>
</feature>
<accession>A0A6P8EP47</accession>
<dbReference type="RefSeq" id="XP_031413885.1">
    <property type="nucleotide sequence ID" value="XM_031558025.2"/>
</dbReference>
<feature type="region of interest" description="Disordered" evidence="1">
    <location>
        <begin position="522"/>
        <end position="565"/>
    </location>
</feature>
<feature type="region of interest" description="Disordered" evidence="1">
    <location>
        <begin position="121"/>
        <end position="159"/>
    </location>
</feature>
<sequence>MDSAVKMCANTEMVHVQCKTKCFPLLTDEQNGNDLPSPVNPSPDCARSTSSLSSRSVESPPDVEMFECLSDGNSGEGDPTCSSSPPTVSPTLFKVNRNTTIQPLNVTMDITDLQNGSYIQHGSVDGSSRDSSPLLSSARLGTPDSSSLPSSFSSSDGSIDRVLRCNSDGSMDRVLRSNSFCLQDSDQVFSISYLAESAGSPATPSDLDMPHDALTYWGPGGTPKEDVKHLRLGDDLLSPNNQTYFLEECAGQSALNVVAKARGSPFTPEPCRSANSVVKLLHSNTLGSGQLMTAGDKTFVVPGPEDVDPSKVQTSTPVQSLGNKTFCLPTLNESPFTEEPGDQGSSKADGIKQQPVSGTTRTTGVVKAAAVAPKVKKPDLSSVRSKIMSRQASTQKSSNLPVVKASPLCSSKRMGEQVQRPSHPTPSKPSPTVSTSSAVSSPSVSSNKFALSKGKAPPSGQQEKPPASHTKLMFPKARPRLWSDSSLVPKSKPDTQHQRGKTVPPSFIAKVYKAVTQSKAVSANLKRQLQFKQGDRNGSASSQESSRETSRESRKELPKISPKVS</sequence>
<organism evidence="2 3">
    <name type="scientific">Clupea harengus</name>
    <name type="common">Atlantic herring</name>
    <dbReference type="NCBI Taxonomy" id="7950"/>
    <lineage>
        <taxon>Eukaryota</taxon>
        <taxon>Metazoa</taxon>
        <taxon>Chordata</taxon>
        <taxon>Craniata</taxon>
        <taxon>Vertebrata</taxon>
        <taxon>Euteleostomi</taxon>
        <taxon>Actinopterygii</taxon>
        <taxon>Neopterygii</taxon>
        <taxon>Teleostei</taxon>
        <taxon>Clupei</taxon>
        <taxon>Clupeiformes</taxon>
        <taxon>Clupeoidei</taxon>
        <taxon>Clupeidae</taxon>
        <taxon>Clupea</taxon>
    </lineage>
</organism>
<feature type="compositionally biased region" description="Low complexity" evidence="1">
    <location>
        <begin position="79"/>
        <end position="91"/>
    </location>
</feature>
<dbReference type="GeneID" id="116217992"/>
<feature type="region of interest" description="Disordered" evidence="1">
    <location>
        <begin position="303"/>
        <end position="505"/>
    </location>
</feature>
<feature type="region of interest" description="Disordered" evidence="1">
    <location>
        <begin position="33"/>
        <end position="91"/>
    </location>
</feature>
<feature type="compositionally biased region" description="Low complexity" evidence="1">
    <location>
        <begin position="48"/>
        <end position="59"/>
    </location>
</feature>
<reference evidence="3" key="1">
    <citation type="submission" date="2025-08" db="UniProtKB">
        <authorList>
            <consortium name="RefSeq"/>
        </authorList>
    </citation>
    <scope>IDENTIFICATION</scope>
</reference>